<name>A0A4R2K011_9PSEU</name>
<accession>A0A4R2K011</accession>
<dbReference type="RefSeq" id="WP_132117735.1">
    <property type="nucleotide sequence ID" value="NZ_SLWS01000004.1"/>
</dbReference>
<dbReference type="OrthoDB" id="3619957at2"/>
<dbReference type="Proteomes" id="UP000295680">
    <property type="component" value="Unassembled WGS sequence"/>
</dbReference>
<evidence type="ECO:0000313" key="2">
    <source>
        <dbReference type="EMBL" id="TCO59665.1"/>
    </source>
</evidence>
<sequence>MSARGDPHLAVKREVLVRYLDAWTPVALGSRRGATYVESGHNDFVADAFQVFGESADRLDGHHLEMVIVGAPDSVVGEPPAGLVVRWVADPEDVTVVGPALVHLDVVEGGGLAEADGWRLVTSLAQGKAREVLLTLATAGPDYRGRLRAMGLGCSVAVELVADDGRAQLLVFATGDSKHLAIFKNELWAADEFAGIRYRDPGDAEQTLVDISLTPQLLPLRRVLLAELARRGSCPVAELQQYTLLETIYRPADAVGALTADASAGAITREPPKGRLTPRTVVAHREG</sequence>
<gene>
    <name evidence="2" type="ORF">EV192_104508</name>
</gene>
<feature type="region of interest" description="Disordered" evidence="1">
    <location>
        <begin position="266"/>
        <end position="287"/>
    </location>
</feature>
<comment type="caution">
    <text evidence="2">The sequence shown here is derived from an EMBL/GenBank/DDBJ whole genome shotgun (WGS) entry which is preliminary data.</text>
</comment>
<dbReference type="AlphaFoldDB" id="A0A4R2K011"/>
<evidence type="ECO:0000256" key="1">
    <source>
        <dbReference type="SAM" id="MobiDB-lite"/>
    </source>
</evidence>
<organism evidence="2 3">
    <name type="scientific">Actinocrispum wychmicini</name>
    <dbReference type="NCBI Taxonomy" id="1213861"/>
    <lineage>
        <taxon>Bacteria</taxon>
        <taxon>Bacillati</taxon>
        <taxon>Actinomycetota</taxon>
        <taxon>Actinomycetes</taxon>
        <taxon>Pseudonocardiales</taxon>
        <taxon>Pseudonocardiaceae</taxon>
        <taxon>Actinocrispum</taxon>
    </lineage>
</organism>
<protein>
    <submittedName>
        <fullName evidence="2">Uncharacterized protein</fullName>
    </submittedName>
</protein>
<reference evidence="2 3" key="1">
    <citation type="submission" date="2019-03" db="EMBL/GenBank/DDBJ databases">
        <title>Genomic Encyclopedia of Type Strains, Phase IV (KMG-IV): sequencing the most valuable type-strain genomes for metagenomic binning, comparative biology and taxonomic classification.</title>
        <authorList>
            <person name="Goeker M."/>
        </authorList>
    </citation>
    <scope>NUCLEOTIDE SEQUENCE [LARGE SCALE GENOMIC DNA]</scope>
    <source>
        <strain evidence="2 3">DSM 45934</strain>
    </source>
</reference>
<evidence type="ECO:0000313" key="3">
    <source>
        <dbReference type="Proteomes" id="UP000295680"/>
    </source>
</evidence>
<proteinExistence type="predicted"/>
<dbReference type="EMBL" id="SLWS01000004">
    <property type="protein sequence ID" value="TCO59665.1"/>
    <property type="molecule type" value="Genomic_DNA"/>
</dbReference>
<keyword evidence="3" id="KW-1185">Reference proteome</keyword>